<evidence type="ECO:0000256" key="1">
    <source>
        <dbReference type="ARBA" id="ARBA00023002"/>
    </source>
</evidence>
<keyword evidence="1" id="KW-0560">Oxidoreductase</keyword>
<feature type="domain" description="NADP-dependent oxidoreductase" evidence="2">
    <location>
        <begin position="7"/>
        <end position="310"/>
    </location>
</feature>
<evidence type="ECO:0000313" key="4">
    <source>
        <dbReference type="Proteomes" id="UP000242875"/>
    </source>
</evidence>
<protein>
    <recommendedName>
        <fullName evidence="2">NADP-dependent oxidoreductase domain-containing protein</fullName>
    </recommendedName>
</protein>
<dbReference type="GO" id="GO:0016491">
    <property type="term" value="F:oxidoreductase activity"/>
    <property type="evidence" value="ECO:0007669"/>
    <property type="project" value="UniProtKB-KW"/>
</dbReference>
<organism evidence="3 4">
    <name type="scientific">Bifiguratus adelaidae</name>
    <dbReference type="NCBI Taxonomy" id="1938954"/>
    <lineage>
        <taxon>Eukaryota</taxon>
        <taxon>Fungi</taxon>
        <taxon>Fungi incertae sedis</taxon>
        <taxon>Mucoromycota</taxon>
        <taxon>Mucoromycotina</taxon>
        <taxon>Endogonomycetes</taxon>
        <taxon>Endogonales</taxon>
        <taxon>Endogonales incertae sedis</taxon>
        <taxon>Bifiguratus</taxon>
    </lineage>
</organism>
<dbReference type="InterPro" id="IPR036812">
    <property type="entry name" value="NAD(P)_OxRdtase_dom_sf"/>
</dbReference>
<gene>
    <name evidence="3" type="ORF">BZG36_01913</name>
</gene>
<dbReference type="CDD" id="cd19075">
    <property type="entry name" value="AKR_AKR7A1-5"/>
    <property type="match status" value="1"/>
</dbReference>
<dbReference type="PANTHER" id="PTHR43364">
    <property type="entry name" value="NADH-SPECIFIC METHYLGLYOXAL REDUCTASE-RELATED"/>
    <property type="match status" value="1"/>
</dbReference>
<dbReference type="Gene3D" id="3.20.20.100">
    <property type="entry name" value="NADP-dependent oxidoreductase domain"/>
    <property type="match status" value="1"/>
</dbReference>
<proteinExistence type="predicted"/>
<reference evidence="3 4" key="1">
    <citation type="journal article" date="2017" name="Mycologia">
        <title>Bifiguratus adelaidae, gen. et sp. nov., a new member of Mucoromycotina in endophytic and soil-dwelling habitats.</title>
        <authorList>
            <person name="Torres-Cruz T.J."/>
            <person name="Billingsley Tobias T.L."/>
            <person name="Almatruk M."/>
            <person name="Hesse C."/>
            <person name="Kuske C.R."/>
            <person name="Desiro A."/>
            <person name="Benucci G.M."/>
            <person name="Bonito G."/>
            <person name="Stajich J.E."/>
            <person name="Dunlap C."/>
            <person name="Arnold A.E."/>
            <person name="Porras-Alfaro A."/>
        </authorList>
    </citation>
    <scope>NUCLEOTIDE SEQUENCE [LARGE SCALE GENOMIC DNA]</scope>
    <source>
        <strain evidence="3 4">AZ0501</strain>
    </source>
</reference>
<keyword evidence="4" id="KW-1185">Reference proteome</keyword>
<dbReference type="Proteomes" id="UP000242875">
    <property type="component" value="Unassembled WGS sequence"/>
</dbReference>
<name>A0A261Y4W4_9FUNG</name>
<dbReference type="EMBL" id="MVBO01000014">
    <property type="protein sequence ID" value="OZJ05504.1"/>
    <property type="molecule type" value="Genomic_DNA"/>
</dbReference>
<accession>A0A261Y4W4</accession>
<dbReference type="InterPro" id="IPR023210">
    <property type="entry name" value="NADP_OxRdtase_dom"/>
</dbReference>
<dbReference type="AlphaFoldDB" id="A0A261Y4W4"/>
<dbReference type="SUPFAM" id="SSF51430">
    <property type="entry name" value="NAD(P)-linked oxidoreductase"/>
    <property type="match status" value="1"/>
</dbReference>
<sequence length="322" mass="36385">MPSNMRVILGTMTFGYSGDGVRITDAAKVKEVLETFKSFGHDELDTARMYCGGSTEQMLGDLKAPQEFKLATKVYPVQPGDHEPEKLKATFAKSLEALQTKKVDIFYLHAPDHGTPFEKTLRAVQDLYEAGHFTELGLSNFLSWEVTEVYYICKQNGWVLPTVYQGMYNAITRDVEHDLFSCLKKFNIRFYAYNPIAGGAFSPNRKFREEVEAGSRFDPTTTPGKRYRERYWNETFFSAMEHVHSVAEKHNISSVDVALRWMVHHSGMDAAKGDAVIIGASSIDHMTQNLKALQSGPLPEDIVTALDEAWMKAKPVCPVYFR</sequence>
<dbReference type="Pfam" id="PF00248">
    <property type="entry name" value="Aldo_ket_red"/>
    <property type="match status" value="1"/>
</dbReference>
<dbReference type="InterPro" id="IPR050523">
    <property type="entry name" value="AKR_Detox_Biosynth"/>
</dbReference>
<comment type="caution">
    <text evidence="3">The sequence shown here is derived from an EMBL/GenBank/DDBJ whole genome shotgun (WGS) entry which is preliminary data.</text>
</comment>
<evidence type="ECO:0000259" key="2">
    <source>
        <dbReference type="Pfam" id="PF00248"/>
    </source>
</evidence>
<dbReference type="PANTHER" id="PTHR43364:SF4">
    <property type="entry name" value="NAD(P)-LINKED OXIDOREDUCTASE SUPERFAMILY PROTEIN"/>
    <property type="match status" value="1"/>
</dbReference>
<evidence type="ECO:0000313" key="3">
    <source>
        <dbReference type="EMBL" id="OZJ05504.1"/>
    </source>
</evidence>
<dbReference type="OrthoDB" id="2310150at2759"/>